<organism evidence="2 3">
    <name type="scientific">Fictibacillus barbaricus</name>
    <dbReference type="NCBI Taxonomy" id="182136"/>
    <lineage>
        <taxon>Bacteria</taxon>
        <taxon>Bacillati</taxon>
        <taxon>Bacillota</taxon>
        <taxon>Bacilli</taxon>
        <taxon>Bacillales</taxon>
        <taxon>Fictibacillaceae</taxon>
        <taxon>Fictibacillus</taxon>
    </lineage>
</organism>
<reference evidence="2 3" key="1">
    <citation type="submission" date="2023-07" db="EMBL/GenBank/DDBJ databases">
        <title>Sorghum-associated microbial communities from plants grown in Nebraska, USA.</title>
        <authorList>
            <person name="Schachtman D."/>
        </authorList>
    </citation>
    <scope>NUCLEOTIDE SEQUENCE [LARGE SCALE GENOMIC DNA]</scope>
    <source>
        <strain evidence="2 3">BE211</strain>
    </source>
</reference>
<sequence length="209" mass="24739">MHEENNYYLNKLQQMINDQNEKISELEMQVRQLKKQIKEINDKPQTVEYKFEQLKIDKLEGTLHIGLGHSADSKDMIEQFTVGQNTVQTPQRQMRANIENPSYREMLKAMDEFFVKEVPVYLRSLETKTKVPLDDAYRIFIMEDVQRQVPGRIKHYLTKYEPKDERGRKDIIQKTKEDIYRGIETFIVHLKDSKSNSGGEDSELSRNQP</sequence>
<dbReference type="Pfam" id="PF10737">
    <property type="entry name" value="GerPC"/>
    <property type="match status" value="1"/>
</dbReference>
<feature type="coiled-coil region" evidence="1">
    <location>
        <begin position="9"/>
        <end position="43"/>
    </location>
</feature>
<dbReference type="EMBL" id="JAVDWA010000009">
    <property type="protein sequence ID" value="MDR7074584.1"/>
    <property type="molecule type" value="Genomic_DNA"/>
</dbReference>
<dbReference type="RefSeq" id="WP_310261782.1">
    <property type="nucleotide sequence ID" value="NZ_JAVDWA010000009.1"/>
</dbReference>
<dbReference type="InterPro" id="IPR019673">
    <property type="entry name" value="Spore_germination_GerPC"/>
</dbReference>
<protein>
    <submittedName>
        <fullName evidence="2">Spore germination protein PC</fullName>
    </submittedName>
</protein>
<keyword evidence="3" id="KW-1185">Reference proteome</keyword>
<name>A0ABU1U521_9BACL</name>
<evidence type="ECO:0000313" key="3">
    <source>
        <dbReference type="Proteomes" id="UP001258181"/>
    </source>
</evidence>
<dbReference type="Proteomes" id="UP001258181">
    <property type="component" value="Unassembled WGS sequence"/>
</dbReference>
<proteinExistence type="predicted"/>
<comment type="caution">
    <text evidence="2">The sequence shown here is derived from an EMBL/GenBank/DDBJ whole genome shotgun (WGS) entry which is preliminary data.</text>
</comment>
<evidence type="ECO:0000256" key="1">
    <source>
        <dbReference type="SAM" id="Coils"/>
    </source>
</evidence>
<evidence type="ECO:0000313" key="2">
    <source>
        <dbReference type="EMBL" id="MDR7074584.1"/>
    </source>
</evidence>
<accession>A0ABU1U521</accession>
<gene>
    <name evidence="2" type="ORF">J2X07_003581</name>
</gene>
<keyword evidence="1" id="KW-0175">Coiled coil</keyword>